<dbReference type="AlphaFoldDB" id="A0A098ELX7"/>
<dbReference type="OrthoDB" id="2427728at2"/>
<gene>
    <name evidence="1" type="ORF">BN1080_01720</name>
</gene>
<organism evidence="1 2">
    <name type="scientific">Planococcus massiliensis</name>
    <dbReference type="NCBI Taxonomy" id="1499687"/>
    <lineage>
        <taxon>Bacteria</taxon>
        <taxon>Bacillati</taxon>
        <taxon>Bacillota</taxon>
        <taxon>Bacilli</taxon>
        <taxon>Bacillales</taxon>
        <taxon>Caryophanaceae</taxon>
        <taxon>Planococcus</taxon>
    </lineage>
</organism>
<accession>A0A098ELX7</accession>
<name>A0A098ELX7_9BACL</name>
<dbReference type="RefSeq" id="WP_052651611.1">
    <property type="nucleotide sequence ID" value="NZ_CCXS01000001.1"/>
</dbReference>
<proteinExistence type="predicted"/>
<reference evidence="1 2" key="1">
    <citation type="submission" date="2014-09" db="EMBL/GenBank/DDBJ databases">
        <authorList>
            <person name="Urmite Genomes Urmite Genomes"/>
        </authorList>
    </citation>
    <scope>NUCLEOTIDE SEQUENCE [LARGE SCALE GENOMIC DNA]</scope>
    <source>
        <strain evidence="1 2">ES2</strain>
    </source>
</reference>
<protein>
    <submittedName>
        <fullName evidence="1">Uncharacterized protein</fullName>
    </submittedName>
</protein>
<dbReference type="STRING" id="1499687.BN1080_01720"/>
<evidence type="ECO:0000313" key="2">
    <source>
        <dbReference type="Proteomes" id="UP000043699"/>
    </source>
</evidence>
<evidence type="ECO:0000313" key="1">
    <source>
        <dbReference type="EMBL" id="CEG22785.1"/>
    </source>
</evidence>
<dbReference type="Proteomes" id="UP000043699">
    <property type="component" value="Unassembled WGS sequence"/>
</dbReference>
<dbReference type="EMBL" id="CCXS01000001">
    <property type="protein sequence ID" value="CEG22785.1"/>
    <property type="molecule type" value="Genomic_DNA"/>
</dbReference>
<keyword evidence="2" id="KW-1185">Reference proteome</keyword>
<sequence>MKIQLICEACKVIDELIPSKRNGEVGIHSVQQNFRIGVSWKNEVIENFQEEFINELGKATSNKERRELLEDQITENAFSETIDFELSFTCKGCGNRITLNDFHLIDLIGF</sequence>